<dbReference type="InterPro" id="IPR008792">
    <property type="entry name" value="PQQD"/>
</dbReference>
<keyword evidence="6" id="KW-1185">Reference proteome</keyword>
<comment type="subunit">
    <text evidence="2 4">Monomer. Interacts with PqqE.</text>
</comment>
<protein>
    <recommendedName>
        <fullName evidence="4">PqqA binding protein</fullName>
    </recommendedName>
    <alternativeName>
        <fullName evidence="4">Coenzyme PQQ synthesis protein D</fullName>
    </alternativeName>
    <alternativeName>
        <fullName evidence="4">Pyrroloquinoline quinone biosynthesis protein D</fullName>
    </alternativeName>
</protein>
<evidence type="ECO:0000313" key="5">
    <source>
        <dbReference type="EMBL" id="OYD54571.1"/>
    </source>
</evidence>
<dbReference type="Pfam" id="PF05402">
    <property type="entry name" value="PqqD"/>
    <property type="match status" value="1"/>
</dbReference>
<dbReference type="UniPathway" id="UPA00539"/>
<dbReference type="GO" id="GO:0048038">
    <property type="term" value="F:quinone binding"/>
    <property type="evidence" value="ECO:0007669"/>
    <property type="project" value="InterPro"/>
</dbReference>
<dbReference type="HAMAP" id="MF_00655">
    <property type="entry name" value="PQQ_syn_PqqD"/>
    <property type="match status" value="1"/>
</dbReference>
<dbReference type="EMBL" id="NOIH01000007">
    <property type="protein sequence ID" value="OYD54571.1"/>
    <property type="molecule type" value="Genomic_DNA"/>
</dbReference>
<name>A0A235F033_9RHOO</name>
<comment type="similarity">
    <text evidence="4">Belongs to the PqqD family.</text>
</comment>
<reference evidence="5 6" key="1">
    <citation type="submission" date="2017-07" db="EMBL/GenBank/DDBJ databases">
        <title>Thauera sp. KNDSS-Mac4 genome sequence and assembly.</title>
        <authorList>
            <person name="Mayilraj S."/>
        </authorList>
    </citation>
    <scope>NUCLEOTIDE SEQUENCE [LARGE SCALE GENOMIC DNA]</scope>
    <source>
        <strain evidence="5 6">KNDSS-Mac4</strain>
    </source>
</reference>
<evidence type="ECO:0000313" key="6">
    <source>
        <dbReference type="Proteomes" id="UP000215181"/>
    </source>
</evidence>
<gene>
    <name evidence="4 5" type="primary">pqqD</name>
    <name evidence="5" type="ORF">CGK74_07220</name>
</gene>
<comment type="function">
    <text evidence="4">Functions as a PqqA binding protein and presents PqqA to PqqE, in the pyrroloquinoline quinone (PQQ) biosynthetic pathway.</text>
</comment>
<dbReference type="RefSeq" id="WP_094267804.1">
    <property type="nucleotide sequence ID" value="NZ_JAQVFK010000068.1"/>
</dbReference>
<dbReference type="GO" id="GO:0018189">
    <property type="term" value="P:pyrroloquinoline quinone biosynthetic process"/>
    <property type="evidence" value="ECO:0007669"/>
    <property type="project" value="UniProtKB-UniRule"/>
</dbReference>
<dbReference type="NCBIfam" id="TIGR03859">
    <property type="entry name" value="PQQ_PqqD"/>
    <property type="match status" value="1"/>
</dbReference>
<evidence type="ECO:0000256" key="2">
    <source>
        <dbReference type="ARBA" id="ARBA00011741"/>
    </source>
</evidence>
<evidence type="ECO:0000256" key="3">
    <source>
        <dbReference type="ARBA" id="ARBA00022905"/>
    </source>
</evidence>
<dbReference type="InterPro" id="IPR041881">
    <property type="entry name" value="PqqD_sf"/>
</dbReference>
<dbReference type="AlphaFoldDB" id="A0A235F033"/>
<evidence type="ECO:0000256" key="4">
    <source>
        <dbReference type="HAMAP-Rule" id="MF_00655"/>
    </source>
</evidence>
<dbReference type="Proteomes" id="UP000215181">
    <property type="component" value="Unassembled WGS sequence"/>
</dbReference>
<comment type="caution">
    <text evidence="5">The sequence shown here is derived from an EMBL/GenBank/DDBJ whole genome shotgun (WGS) entry which is preliminary data.</text>
</comment>
<organism evidence="5 6">
    <name type="scientific">Thauera propionica</name>
    <dbReference type="NCBI Taxonomy" id="2019431"/>
    <lineage>
        <taxon>Bacteria</taxon>
        <taxon>Pseudomonadati</taxon>
        <taxon>Pseudomonadota</taxon>
        <taxon>Betaproteobacteria</taxon>
        <taxon>Rhodocyclales</taxon>
        <taxon>Zoogloeaceae</taxon>
        <taxon>Thauera</taxon>
    </lineage>
</organism>
<dbReference type="InterPro" id="IPR022479">
    <property type="entry name" value="PqqD_bac"/>
</dbReference>
<comment type="pathway">
    <text evidence="1 4">Cofactor biosynthesis; pyrroloquinoline quinone biosynthesis.</text>
</comment>
<dbReference type="OrthoDB" id="7356791at2"/>
<proteinExistence type="inferred from homology"/>
<dbReference type="NCBIfam" id="NF002535">
    <property type="entry name" value="PRK02079.1"/>
    <property type="match status" value="1"/>
</dbReference>
<sequence length="93" mass="10472">MTEAAVFSPDAYPRISRKFRLQWEDAQQAWVLLYPEGMVKLNQSAGEILQRCDGTRSTLDIVADLEQAFATTGLLADVQAFLGMARQQHWIEG</sequence>
<evidence type="ECO:0000256" key="1">
    <source>
        <dbReference type="ARBA" id="ARBA00004886"/>
    </source>
</evidence>
<dbReference type="Gene3D" id="1.10.10.1150">
    <property type="entry name" value="Coenzyme PQQ synthesis protein D (PqqD)"/>
    <property type="match status" value="1"/>
</dbReference>
<keyword evidence="3 4" id="KW-0884">PQQ biosynthesis</keyword>
<accession>A0A235F033</accession>